<organism evidence="1 2">
    <name type="scientific">Hibiscus sabdariffa</name>
    <name type="common">roselle</name>
    <dbReference type="NCBI Taxonomy" id="183260"/>
    <lineage>
        <taxon>Eukaryota</taxon>
        <taxon>Viridiplantae</taxon>
        <taxon>Streptophyta</taxon>
        <taxon>Embryophyta</taxon>
        <taxon>Tracheophyta</taxon>
        <taxon>Spermatophyta</taxon>
        <taxon>Magnoliopsida</taxon>
        <taxon>eudicotyledons</taxon>
        <taxon>Gunneridae</taxon>
        <taxon>Pentapetalae</taxon>
        <taxon>rosids</taxon>
        <taxon>malvids</taxon>
        <taxon>Malvales</taxon>
        <taxon>Malvaceae</taxon>
        <taxon>Malvoideae</taxon>
        <taxon>Hibiscus</taxon>
    </lineage>
</organism>
<dbReference type="Proteomes" id="UP001396334">
    <property type="component" value="Unassembled WGS sequence"/>
</dbReference>
<comment type="caution">
    <text evidence="1">The sequence shown here is derived from an EMBL/GenBank/DDBJ whole genome shotgun (WGS) entry which is preliminary data.</text>
</comment>
<gene>
    <name evidence="1" type="ORF">V6N11_028207</name>
</gene>
<sequence length="100" mass="10630">MKGEGEWVIDDGGFDDGFGGLGLGSDRGLEGATVGVELRVKADGGEESGGLRLVGGEVSMEWRLMMELVRWLWVLSGMVEMGGDGECSRMSSDEEDGEPD</sequence>
<reference evidence="1 2" key="1">
    <citation type="journal article" date="2024" name="G3 (Bethesda)">
        <title>Genome assembly of Hibiscus sabdariffa L. provides insights into metabolisms of medicinal natural products.</title>
        <authorList>
            <person name="Kim T."/>
        </authorList>
    </citation>
    <scope>NUCLEOTIDE SEQUENCE [LARGE SCALE GENOMIC DNA]</scope>
    <source>
        <strain evidence="1">TK-2024</strain>
        <tissue evidence="1">Old leaves</tissue>
    </source>
</reference>
<accession>A0ABR1ZWW9</accession>
<evidence type="ECO:0000313" key="1">
    <source>
        <dbReference type="EMBL" id="KAK8485200.1"/>
    </source>
</evidence>
<dbReference type="EMBL" id="JBBPBN010000513">
    <property type="protein sequence ID" value="KAK8485200.1"/>
    <property type="molecule type" value="Genomic_DNA"/>
</dbReference>
<keyword evidence="2" id="KW-1185">Reference proteome</keyword>
<proteinExistence type="predicted"/>
<name>A0ABR1ZWW9_9ROSI</name>
<evidence type="ECO:0000313" key="2">
    <source>
        <dbReference type="Proteomes" id="UP001396334"/>
    </source>
</evidence>
<protein>
    <submittedName>
        <fullName evidence="1">Uncharacterized protein</fullName>
    </submittedName>
</protein>